<dbReference type="CTD" id="40891"/>
<feature type="transmembrane region" description="Helical" evidence="12">
    <location>
        <begin position="607"/>
        <end position="630"/>
    </location>
</feature>
<keyword evidence="8" id="KW-0675">Receptor</keyword>
<dbReference type="GO" id="GO:0019236">
    <property type="term" value="P:response to pheromone"/>
    <property type="evidence" value="ECO:0007669"/>
    <property type="project" value="EnsemblMetazoa"/>
</dbReference>
<feature type="domain" description="Ionotropic receptor 75a N-terminal" evidence="14">
    <location>
        <begin position="31"/>
        <end position="228"/>
    </location>
</feature>
<evidence type="ECO:0000256" key="5">
    <source>
        <dbReference type="ARBA" id="ARBA00022989"/>
    </source>
</evidence>
<keyword evidence="4 12" id="KW-0812">Transmembrane</keyword>
<feature type="transmembrane region" description="Helical" evidence="12">
    <location>
        <begin position="354"/>
        <end position="374"/>
    </location>
</feature>
<dbReference type="InParanoid" id="B3LYH0"/>
<evidence type="ECO:0000313" key="16">
    <source>
        <dbReference type="Proteomes" id="UP000007801"/>
    </source>
</evidence>
<dbReference type="Gene3D" id="1.10.287.70">
    <property type="match status" value="1"/>
</dbReference>
<proteinExistence type="predicted"/>
<evidence type="ECO:0000256" key="4">
    <source>
        <dbReference type="ARBA" id="ARBA00022692"/>
    </source>
</evidence>
<dbReference type="EMBL" id="CH902617">
    <property type="protein sequence ID" value="EDV41833.2"/>
    <property type="molecule type" value="Genomic_DNA"/>
</dbReference>
<dbReference type="InterPro" id="IPR019594">
    <property type="entry name" value="Glu/Gly-bd"/>
</dbReference>
<dbReference type="GO" id="GO:0036082">
    <property type="term" value="F:extracellular phenylacetaldehyde-gated monoatomic ion channel activity"/>
    <property type="evidence" value="ECO:0007669"/>
    <property type="project" value="EnsemblMetazoa"/>
</dbReference>
<keyword evidence="9" id="KW-0325">Glycoprotein</keyword>
<evidence type="ECO:0000256" key="6">
    <source>
        <dbReference type="ARBA" id="ARBA00023065"/>
    </source>
</evidence>
<dbReference type="HOGENOM" id="CLU_015993_3_0_1"/>
<evidence type="ECO:0000256" key="12">
    <source>
        <dbReference type="SAM" id="Phobius"/>
    </source>
</evidence>
<keyword evidence="16" id="KW-1185">Reference proteome</keyword>
<keyword evidence="10" id="KW-1071">Ligand-gated ion channel</keyword>
<comment type="subcellular location">
    <subcellularLocation>
        <location evidence="1">Cell membrane</location>
        <topology evidence="1">Multi-pass membrane protein</topology>
    </subcellularLocation>
</comment>
<evidence type="ECO:0000256" key="3">
    <source>
        <dbReference type="ARBA" id="ARBA00022475"/>
    </source>
</evidence>
<dbReference type="GO" id="GO:0008049">
    <property type="term" value="P:male courtship behavior"/>
    <property type="evidence" value="ECO:0007669"/>
    <property type="project" value="EnsemblMetazoa"/>
</dbReference>
<dbReference type="GO" id="GO:0039706">
    <property type="term" value="F:co-receptor binding"/>
    <property type="evidence" value="ECO:0007669"/>
    <property type="project" value="EnsemblMetazoa"/>
</dbReference>
<evidence type="ECO:0000259" key="14">
    <source>
        <dbReference type="Pfam" id="PF24576"/>
    </source>
</evidence>
<dbReference type="Gene3D" id="3.40.190.10">
    <property type="entry name" value="Periplasmic binding protein-like II"/>
    <property type="match status" value="1"/>
</dbReference>
<feature type="transmembrane region" description="Helical" evidence="12">
    <location>
        <begin position="418"/>
        <end position="443"/>
    </location>
</feature>
<dbReference type="GO" id="GO:0043025">
    <property type="term" value="C:neuronal cell body"/>
    <property type="evidence" value="ECO:0007669"/>
    <property type="project" value="EnsemblMetazoa"/>
</dbReference>
<reference evidence="15 16" key="1">
    <citation type="journal article" date="2007" name="Nature">
        <title>Evolution of genes and genomes on the Drosophila phylogeny.</title>
        <authorList>
            <consortium name="Drosophila 12 Genomes Consortium"/>
            <person name="Clark A.G."/>
            <person name="Eisen M.B."/>
            <person name="Smith D.R."/>
            <person name="Bergman C.M."/>
            <person name="Oliver B."/>
            <person name="Markow T.A."/>
            <person name="Kaufman T.C."/>
            <person name="Kellis M."/>
            <person name="Gelbart W."/>
            <person name="Iyer V.N."/>
            <person name="Pollard D.A."/>
            <person name="Sackton T.B."/>
            <person name="Larracuente A.M."/>
            <person name="Singh N.D."/>
            <person name="Abad J.P."/>
            <person name="Abt D.N."/>
            <person name="Adryan B."/>
            <person name="Aguade M."/>
            <person name="Akashi H."/>
            <person name="Anderson W.W."/>
            <person name="Aquadro C.F."/>
            <person name="Ardell D.H."/>
            <person name="Arguello R."/>
            <person name="Artieri C.G."/>
            <person name="Barbash D.A."/>
            <person name="Barker D."/>
            <person name="Barsanti P."/>
            <person name="Batterham P."/>
            <person name="Batzoglou S."/>
            <person name="Begun D."/>
            <person name="Bhutkar A."/>
            <person name="Blanco E."/>
            <person name="Bosak S.A."/>
            <person name="Bradley R.K."/>
            <person name="Brand A.D."/>
            <person name="Brent M.R."/>
            <person name="Brooks A.N."/>
            <person name="Brown R.H."/>
            <person name="Butlin R.K."/>
            <person name="Caggese C."/>
            <person name="Calvi B.R."/>
            <person name="Bernardo de Carvalho A."/>
            <person name="Caspi A."/>
            <person name="Castrezana S."/>
            <person name="Celniker S.E."/>
            <person name="Chang J.L."/>
            <person name="Chapple C."/>
            <person name="Chatterji S."/>
            <person name="Chinwalla A."/>
            <person name="Civetta A."/>
            <person name="Clifton S.W."/>
            <person name="Comeron J.M."/>
            <person name="Costello J.C."/>
            <person name="Coyne J.A."/>
            <person name="Daub J."/>
            <person name="David R.G."/>
            <person name="Delcher A.L."/>
            <person name="Delehaunty K."/>
            <person name="Do C.B."/>
            <person name="Ebling H."/>
            <person name="Edwards K."/>
            <person name="Eickbush T."/>
            <person name="Evans J.D."/>
            <person name="Filipski A."/>
            <person name="Findeiss S."/>
            <person name="Freyhult E."/>
            <person name="Fulton L."/>
            <person name="Fulton R."/>
            <person name="Garcia A.C."/>
            <person name="Gardiner A."/>
            <person name="Garfield D.A."/>
            <person name="Garvin B.E."/>
            <person name="Gibson G."/>
            <person name="Gilbert D."/>
            <person name="Gnerre S."/>
            <person name="Godfrey J."/>
            <person name="Good R."/>
            <person name="Gotea V."/>
            <person name="Gravely B."/>
            <person name="Greenberg A.J."/>
            <person name="Griffiths-Jones S."/>
            <person name="Gross S."/>
            <person name="Guigo R."/>
            <person name="Gustafson E.A."/>
            <person name="Haerty W."/>
            <person name="Hahn M.W."/>
            <person name="Halligan D.L."/>
            <person name="Halpern A.L."/>
            <person name="Halter G.M."/>
            <person name="Han M.V."/>
            <person name="Heger A."/>
            <person name="Hillier L."/>
            <person name="Hinrichs A.S."/>
            <person name="Holmes I."/>
            <person name="Hoskins R.A."/>
            <person name="Hubisz M.J."/>
            <person name="Hultmark D."/>
            <person name="Huntley M.A."/>
            <person name="Jaffe D.B."/>
            <person name="Jagadeeshan S."/>
            <person name="Jeck W.R."/>
            <person name="Johnson J."/>
            <person name="Jones C.D."/>
            <person name="Jordan W.C."/>
            <person name="Karpen G.H."/>
            <person name="Kataoka E."/>
            <person name="Keightley P.D."/>
            <person name="Kheradpour P."/>
            <person name="Kirkness E.F."/>
            <person name="Koerich L.B."/>
            <person name="Kristiansen K."/>
            <person name="Kudrna D."/>
            <person name="Kulathinal R.J."/>
            <person name="Kumar S."/>
            <person name="Kwok R."/>
            <person name="Lander E."/>
            <person name="Langley C.H."/>
            <person name="Lapoint R."/>
            <person name="Lazzaro B.P."/>
            <person name="Lee S.J."/>
            <person name="Levesque L."/>
            <person name="Li R."/>
            <person name="Lin C.F."/>
            <person name="Lin M.F."/>
            <person name="Lindblad-Toh K."/>
            <person name="Llopart A."/>
            <person name="Long M."/>
            <person name="Low L."/>
            <person name="Lozovsky E."/>
            <person name="Lu J."/>
            <person name="Luo M."/>
            <person name="Machado C.A."/>
            <person name="Makalowski W."/>
            <person name="Marzo M."/>
            <person name="Matsuda M."/>
            <person name="Matzkin L."/>
            <person name="McAllister B."/>
            <person name="McBride C.S."/>
            <person name="McKernan B."/>
            <person name="McKernan K."/>
            <person name="Mendez-Lago M."/>
            <person name="Minx P."/>
            <person name="Mollenhauer M.U."/>
            <person name="Montooth K."/>
            <person name="Mount S.M."/>
            <person name="Mu X."/>
            <person name="Myers E."/>
            <person name="Negre B."/>
            <person name="Newfeld S."/>
            <person name="Nielsen R."/>
            <person name="Noor M.A."/>
            <person name="O'Grady P."/>
            <person name="Pachter L."/>
            <person name="Papaceit M."/>
            <person name="Parisi M.J."/>
            <person name="Parisi M."/>
            <person name="Parts L."/>
            <person name="Pedersen J.S."/>
            <person name="Pesole G."/>
            <person name="Phillippy A.M."/>
            <person name="Ponting C.P."/>
            <person name="Pop M."/>
            <person name="Porcelli D."/>
            <person name="Powell J.R."/>
            <person name="Prohaska S."/>
            <person name="Pruitt K."/>
            <person name="Puig M."/>
            <person name="Quesneville H."/>
            <person name="Ram K.R."/>
            <person name="Rand D."/>
            <person name="Rasmussen M.D."/>
            <person name="Reed L.K."/>
            <person name="Reenan R."/>
            <person name="Reily A."/>
            <person name="Remington K.A."/>
            <person name="Rieger T.T."/>
            <person name="Ritchie M.G."/>
            <person name="Robin C."/>
            <person name="Rogers Y.H."/>
            <person name="Rohde C."/>
            <person name="Rozas J."/>
            <person name="Rubenfield M.J."/>
            <person name="Ruiz A."/>
            <person name="Russo S."/>
            <person name="Salzberg S.L."/>
            <person name="Sanchez-Gracia A."/>
            <person name="Saranga D.J."/>
            <person name="Sato H."/>
            <person name="Schaeffer S.W."/>
            <person name="Schatz M.C."/>
            <person name="Schlenke T."/>
            <person name="Schwartz R."/>
            <person name="Segarra C."/>
            <person name="Singh R.S."/>
            <person name="Sirot L."/>
            <person name="Sirota M."/>
            <person name="Sisneros N.B."/>
            <person name="Smith C.D."/>
            <person name="Smith T.F."/>
            <person name="Spieth J."/>
            <person name="Stage D.E."/>
            <person name="Stark A."/>
            <person name="Stephan W."/>
            <person name="Strausberg R.L."/>
            <person name="Strempel S."/>
            <person name="Sturgill D."/>
            <person name="Sutton G."/>
            <person name="Sutton G.G."/>
            <person name="Tao W."/>
            <person name="Teichmann S."/>
            <person name="Tobari Y.N."/>
            <person name="Tomimura Y."/>
            <person name="Tsolas J.M."/>
            <person name="Valente V.L."/>
            <person name="Venter E."/>
            <person name="Venter J.C."/>
            <person name="Vicario S."/>
            <person name="Vieira F.G."/>
            <person name="Vilella A.J."/>
            <person name="Villasante A."/>
            <person name="Walenz B."/>
            <person name="Wang J."/>
            <person name="Wasserman M."/>
            <person name="Watts T."/>
            <person name="Wilson D."/>
            <person name="Wilson R.K."/>
            <person name="Wing R.A."/>
            <person name="Wolfner M.F."/>
            <person name="Wong A."/>
            <person name="Wong G.K."/>
            <person name="Wu C.I."/>
            <person name="Wu G."/>
            <person name="Yamamoto D."/>
            <person name="Yang H.P."/>
            <person name="Yang S.P."/>
            <person name="Yorke J.A."/>
            <person name="Yoshida K."/>
            <person name="Zdobnov E."/>
            <person name="Zhang P."/>
            <person name="Zhang Y."/>
            <person name="Zimin A.V."/>
            <person name="Baldwin J."/>
            <person name="Abdouelleil A."/>
            <person name="Abdulkadir J."/>
            <person name="Abebe A."/>
            <person name="Abera B."/>
            <person name="Abreu J."/>
            <person name="Acer S.C."/>
            <person name="Aftuck L."/>
            <person name="Alexander A."/>
            <person name="An P."/>
            <person name="Anderson E."/>
            <person name="Anderson S."/>
            <person name="Arachi H."/>
            <person name="Azer M."/>
            <person name="Bachantsang P."/>
            <person name="Barry A."/>
            <person name="Bayul T."/>
            <person name="Berlin A."/>
            <person name="Bessette D."/>
            <person name="Bloom T."/>
            <person name="Blye J."/>
            <person name="Boguslavskiy L."/>
            <person name="Bonnet C."/>
            <person name="Boukhgalter B."/>
            <person name="Bourzgui I."/>
            <person name="Brown A."/>
            <person name="Cahill P."/>
            <person name="Channer S."/>
            <person name="Cheshatsang Y."/>
            <person name="Chuda L."/>
            <person name="Citroen M."/>
            <person name="Collymore A."/>
            <person name="Cooke P."/>
            <person name="Costello M."/>
            <person name="D'Aco K."/>
            <person name="Daza R."/>
            <person name="De Haan G."/>
            <person name="DeGray S."/>
            <person name="DeMaso C."/>
            <person name="Dhargay N."/>
            <person name="Dooley K."/>
            <person name="Dooley E."/>
            <person name="Doricent M."/>
            <person name="Dorje P."/>
            <person name="Dorjee K."/>
            <person name="Dupes A."/>
            <person name="Elong R."/>
            <person name="Falk J."/>
            <person name="Farina A."/>
            <person name="Faro S."/>
            <person name="Ferguson D."/>
            <person name="Fisher S."/>
            <person name="Foley C.D."/>
            <person name="Franke A."/>
            <person name="Friedrich D."/>
            <person name="Gadbois L."/>
            <person name="Gearin G."/>
            <person name="Gearin C.R."/>
            <person name="Giannoukos G."/>
            <person name="Goode T."/>
            <person name="Graham J."/>
            <person name="Grandbois E."/>
            <person name="Grewal S."/>
            <person name="Gyaltsen K."/>
            <person name="Hafez N."/>
            <person name="Hagos B."/>
            <person name="Hall J."/>
            <person name="Henson C."/>
            <person name="Hollinger A."/>
            <person name="Honan T."/>
            <person name="Huard M.D."/>
            <person name="Hughes L."/>
            <person name="Hurhula B."/>
            <person name="Husby M.E."/>
            <person name="Kamat A."/>
            <person name="Kanga B."/>
            <person name="Kashin S."/>
            <person name="Khazanovich D."/>
            <person name="Kisner P."/>
            <person name="Lance K."/>
            <person name="Lara M."/>
            <person name="Lee W."/>
            <person name="Lennon N."/>
            <person name="Letendre F."/>
            <person name="LeVine R."/>
            <person name="Lipovsky A."/>
            <person name="Liu X."/>
            <person name="Liu J."/>
            <person name="Liu S."/>
            <person name="Lokyitsang T."/>
            <person name="Lokyitsang Y."/>
            <person name="Lubonja R."/>
            <person name="Lui A."/>
            <person name="MacDonald P."/>
            <person name="Magnisalis V."/>
            <person name="Maru K."/>
            <person name="Matthews C."/>
            <person name="McCusker W."/>
            <person name="McDonough S."/>
            <person name="Mehta T."/>
            <person name="Meldrim J."/>
            <person name="Meneus L."/>
            <person name="Mihai O."/>
            <person name="Mihalev A."/>
            <person name="Mihova T."/>
            <person name="Mittelman R."/>
            <person name="Mlenga V."/>
            <person name="Montmayeur A."/>
            <person name="Mulrain L."/>
            <person name="Navidi A."/>
            <person name="Naylor J."/>
            <person name="Negash T."/>
            <person name="Nguyen T."/>
            <person name="Nguyen N."/>
            <person name="Nicol R."/>
            <person name="Norbu C."/>
            <person name="Norbu N."/>
            <person name="Novod N."/>
            <person name="O'Neill B."/>
            <person name="Osman S."/>
            <person name="Markiewicz E."/>
            <person name="Oyono O.L."/>
            <person name="Patti C."/>
            <person name="Phunkhang P."/>
            <person name="Pierre F."/>
            <person name="Priest M."/>
            <person name="Raghuraman S."/>
            <person name="Rege F."/>
            <person name="Reyes R."/>
            <person name="Rise C."/>
            <person name="Rogov P."/>
            <person name="Ross K."/>
            <person name="Ryan E."/>
            <person name="Settipalli S."/>
            <person name="Shea T."/>
            <person name="Sherpa N."/>
            <person name="Shi L."/>
            <person name="Shih D."/>
            <person name="Sparrow T."/>
            <person name="Spaulding J."/>
            <person name="Stalker J."/>
            <person name="Stange-Thomann N."/>
            <person name="Stavropoulos S."/>
            <person name="Stone C."/>
            <person name="Strader C."/>
            <person name="Tesfaye S."/>
            <person name="Thomson T."/>
            <person name="Thoulutsang Y."/>
            <person name="Thoulutsang D."/>
            <person name="Topham K."/>
            <person name="Topping I."/>
            <person name="Tsamla T."/>
            <person name="Vassiliev H."/>
            <person name="Vo A."/>
            <person name="Wangchuk T."/>
            <person name="Wangdi T."/>
            <person name="Weiand M."/>
            <person name="Wilkinson J."/>
            <person name="Wilson A."/>
            <person name="Yadav S."/>
            <person name="Young G."/>
            <person name="Yu Q."/>
            <person name="Zembek L."/>
            <person name="Zhong D."/>
            <person name="Zimmer A."/>
            <person name="Zwirko Z."/>
            <person name="Jaffe D.B."/>
            <person name="Alvarez P."/>
            <person name="Brockman W."/>
            <person name="Butler J."/>
            <person name="Chin C."/>
            <person name="Gnerre S."/>
            <person name="Grabherr M."/>
            <person name="Kleber M."/>
            <person name="Mauceli E."/>
            <person name="MacCallum I."/>
        </authorList>
    </citation>
    <scope>NUCLEOTIDE SEQUENCE [LARGE SCALE GENOMIC DNA]</scope>
    <source>
        <strain evidence="16">Tucson 14024-0371.13</strain>
    </source>
</reference>
<dbReference type="GO" id="GO:0071683">
    <property type="term" value="C:sensory dendrite"/>
    <property type="evidence" value="ECO:0007669"/>
    <property type="project" value="EnsemblMetazoa"/>
</dbReference>
<evidence type="ECO:0000259" key="13">
    <source>
        <dbReference type="Pfam" id="PF10613"/>
    </source>
</evidence>
<dbReference type="AlphaFoldDB" id="B3LYH0"/>
<dbReference type="InterPro" id="IPR052192">
    <property type="entry name" value="Insect_Ionotropic_Sensory_Rcpt"/>
</dbReference>
<organism evidence="15 16">
    <name type="scientific">Drosophila ananassae</name>
    <name type="common">Fruit fly</name>
    <dbReference type="NCBI Taxonomy" id="7217"/>
    <lineage>
        <taxon>Eukaryota</taxon>
        <taxon>Metazoa</taxon>
        <taxon>Ecdysozoa</taxon>
        <taxon>Arthropoda</taxon>
        <taxon>Hexapoda</taxon>
        <taxon>Insecta</taxon>
        <taxon>Pterygota</taxon>
        <taxon>Neoptera</taxon>
        <taxon>Endopterygota</taxon>
        <taxon>Diptera</taxon>
        <taxon>Brachycera</taxon>
        <taxon>Muscomorpha</taxon>
        <taxon>Ephydroidea</taxon>
        <taxon>Drosophilidae</taxon>
        <taxon>Drosophila</taxon>
        <taxon>Sophophora</taxon>
    </lineage>
</organism>
<dbReference type="GO" id="GO:0005886">
    <property type="term" value="C:plasma membrane"/>
    <property type="evidence" value="ECO:0007669"/>
    <property type="project" value="UniProtKB-SubCell"/>
</dbReference>
<evidence type="ECO:0000256" key="8">
    <source>
        <dbReference type="ARBA" id="ARBA00023170"/>
    </source>
</evidence>
<keyword evidence="3" id="KW-1003">Cell membrane</keyword>
<evidence type="ECO:0000256" key="7">
    <source>
        <dbReference type="ARBA" id="ARBA00023136"/>
    </source>
</evidence>
<keyword evidence="5 12" id="KW-1133">Transmembrane helix</keyword>
<gene>
    <name evidence="15" type="primary">Dana\GF17675</name>
    <name evidence="15" type="synonym">dana_GLEANR_18937</name>
    <name evidence="15" type="ORF">GF17675</name>
</gene>
<keyword evidence="11" id="KW-0407">Ion channel</keyword>
<dbReference type="GeneID" id="6500458"/>
<evidence type="ECO:0000256" key="2">
    <source>
        <dbReference type="ARBA" id="ARBA00022448"/>
    </source>
</evidence>
<name>B3LYH0_DROAN</name>
<evidence type="ECO:0000256" key="10">
    <source>
        <dbReference type="ARBA" id="ARBA00023286"/>
    </source>
</evidence>
<evidence type="ECO:0000256" key="9">
    <source>
        <dbReference type="ARBA" id="ARBA00023180"/>
    </source>
</evidence>
<dbReference type="SUPFAM" id="SSF53850">
    <property type="entry name" value="Periplasmic binding protein-like II"/>
    <property type="match status" value="1"/>
</dbReference>
<feature type="domain" description="Ionotropic glutamate receptor L-glutamate and glycine-binding" evidence="13">
    <location>
        <begin position="269"/>
        <end position="338"/>
    </location>
</feature>
<evidence type="ECO:0000256" key="1">
    <source>
        <dbReference type="ARBA" id="ARBA00004651"/>
    </source>
</evidence>
<dbReference type="STRING" id="7217.B3LYH0"/>
<keyword evidence="7 12" id="KW-0472">Membrane</keyword>
<accession>B3LYH0</accession>
<sequence length="646" mass="74742">MIKLQVKVISWLFIILTAFLCVLQIESINTNFLELAAFEDFLRSQHLNQVLVVRGPADGDAIGDWQIECHQKLLANYRVQFYRPGMLGNFEDLMAYESPRTAVLVLNFKHILIKSRVLEAASEARYFNNSLAWFIFGAAQEFLTDEEVIDAHFSGYKMGIDADVTVAMRSLDNSTWQLYDLYRVTQQLPLIIQRRGEWSALNGYQQVDRSTWVARRNNFFNVTLVGSTPLTEKPLGYDDMAFLADFVHLQQFDPMSRKTYQFFQLVMEMFNFRLQMIITDKWGEILKDGSWSGVMGHVTRGTADFAVSPMRFVLDRLVYVNYSPVLHTQPIHFLFRHPRRNHIRNIFFEPLSNQVWWCVLVLVAGSTFLLLFHVRQEIRMRRSSWAEQRVAFAWFTMLETYLQQGPATEVFRLTSTRLLICASCVFSFILMQFYGAFIVGSLLSESPRSIVNLQALYDSNLAIGMENITYNYALFSNTTNQLVKDVYAKKICHSGEHNILGLEQGAKRVMQGRFAFHTALDRLYRLLIDLRMEETEFCELQEIMFNPPYVAGSITVKGSPWREHLARAVLHLQATGLMQYNDRRWMVPRPDCSLFKTSRAEVDLEHFAPALFTLALAMVASALVFLLEVFMHWLPDFRARLGAMST</sequence>
<keyword evidence="6" id="KW-0406">Ion transport</keyword>
<dbReference type="eggNOG" id="KOG1052">
    <property type="taxonomic scope" value="Eukaryota"/>
</dbReference>
<dbReference type="Pfam" id="PF10613">
    <property type="entry name" value="Lig_chan-Glu_bd"/>
    <property type="match status" value="1"/>
</dbReference>
<evidence type="ECO:0000313" key="15">
    <source>
        <dbReference type="EMBL" id="EDV41833.2"/>
    </source>
</evidence>
<protein>
    <recommendedName>
        <fullName evidence="17">Ionotropic glutamate receptor C-terminal domain-containing protein</fullName>
    </recommendedName>
</protein>
<dbReference type="OrthoDB" id="413361at2759"/>
<dbReference type="GO" id="GO:0170020">
    <property type="term" value="F:ionotropic olfactory receptor activity"/>
    <property type="evidence" value="ECO:0007669"/>
    <property type="project" value="EnsemblMetazoa"/>
</dbReference>
<dbReference type="Proteomes" id="UP000007801">
    <property type="component" value="Unassembled WGS sequence"/>
</dbReference>
<dbReference type="Pfam" id="PF24576">
    <property type="entry name" value="IR75A_N"/>
    <property type="match status" value="1"/>
</dbReference>
<evidence type="ECO:0000256" key="11">
    <source>
        <dbReference type="ARBA" id="ARBA00023303"/>
    </source>
</evidence>
<keyword evidence="2" id="KW-0813">Transport</keyword>
<dbReference type="PANTHER" id="PTHR42643:SF36">
    <property type="entry name" value="IONOTROPIC RECEPTOR 84A"/>
    <property type="match status" value="1"/>
</dbReference>
<dbReference type="GO" id="GO:0044292">
    <property type="term" value="C:dendrite terminus"/>
    <property type="evidence" value="ECO:0007669"/>
    <property type="project" value="EnsemblMetazoa"/>
</dbReference>
<dbReference type="InterPro" id="IPR057074">
    <property type="entry name" value="IR75A_N"/>
</dbReference>
<dbReference type="PANTHER" id="PTHR42643">
    <property type="entry name" value="IONOTROPIC RECEPTOR 20A-RELATED"/>
    <property type="match status" value="1"/>
</dbReference>
<dbReference type="GO" id="GO:0043235">
    <property type="term" value="C:receptor complex"/>
    <property type="evidence" value="ECO:0007669"/>
    <property type="project" value="EnsemblMetazoa"/>
</dbReference>
<dbReference type="KEGG" id="dan:6500458"/>
<evidence type="ECO:0008006" key="17">
    <source>
        <dbReference type="Google" id="ProtNLM"/>
    </source>
</evidence>